<accession>A0A4S3MKF3</accession>
<keyword evidence="3" id="KW-1185">Reference proteome</keyword>
<evidence type="ECO:0008006" key="4">
    <source>
        <dbReference type="Google" id="ProtNLM"/>
    </source>
</evidence>
<evidence type="ECO:0000256" key="1">
    <source>
        <dbReference type="SAM" id="SignalP"/>
    </source>
</evidence>
<keyword evidence="1" id="KW-0732">Signal</keyword>
<feature type="signal peptide" evidence="1">
    <location>
        <begin position="1"/>
        <end position="28"/>
    </location>
</feature>
<dbReference type="OrthoDB" id="3584537at2"/>
<dbReference type="EMBL" id="SSND01000012">
    <property type="protein sequence ID" value="THD80817.1"/>
    <property type="molecule type" value="Genomic_DNA"/>
</dbReference>
<protein>
    <recommendedName>
        <fullName evidence="4">Secreted protein</fullName>
    </recommendedName>
</protein>
<comment type="caution">
    <text evidence="2">The sequence shown here is derived from an EMBL/GenBank/DDBJ whole genome shotgun (WGS) entry which is preliminary data.</text>
</comment>
<gene>
    <name evidence="2" type="ORF">E7811_17830</name>
</gene>
<dbReference type="AlphaFoldDB" id="A0A4S3MKF3"/>
<dbReference type="RefSeq" id="WP_136396032.1">
    <property type="nucleotide sequence ID" value="NZ_SSND01000012.1"/>
</dbReference>
<dbReference type="Proteomes" id="UP000309450">
    <property type="component" value="Unassembled WGS sequence"/>
</dbReference>
<reference evidence="2 3" key="1">
    <citation type="submission" date="2019-04" db="EMBL/GenBank/DDBJ databases">
        <title>Draft genome sequence of Gemmobacter aestuarii sp. nov.</title>
        <authorList>
            <person name="Hameed A."/>
            <person name="Lin S.-Y."/>
            <person name="Shahina M."/>
            <person name="Lai W.-A."/>
            <person name="Young C.-C."/>
        </authorList>
    </citation>
    <scope>NUCLEOTIDE SEQUENCE [LARGE SCALE GENOMIC DNA]</scope>
    <source>
        <strain evidence="2 3">CC-PW-75</strain>
    </source>
</reference>
<name>A0A4S3MKF3_9RHOB</name>
<evidence type="ECO:0000313" key="3">
    <source>
        <dbReference type="Proteomes" id="UP000309450"/>
    </source>
</evidence>
<organism evidence="2 3">
    <name type="scientific">Aliigemmobacter aestuarii</name>
    <dbReference type="NCBI Taxonomy" id="1445661"/>
    <lineage>
        <taxon>Bacteria</taxon>
        <taxon>Pseudomonadati</taxon>
        <taxon>Pseudomonadota</taxon>
        <taxon>Alphaproteobacteria</taxon>
        <taxon>Rhodobacterales</taxon>
        <taxon>Paracoccaceae</taxon>
        <taxon>Aliigemmobacter</taxon>
    </lineage>
</organism>
<feature type="chain" id="PRO_5020354421" description="Secreted protein" evidence="1">
    <location>
        <begin position="29"/>
        <end position="93"/>
    </location>
</feature>
<proteinExistence type="predicted"/>
<evidence type="ECO:0000313" key="2">
    <source>
        <dbReference type="EMBL" id="THD80817.1"/>
    </source>
</evidence>
<sequence length="93" mass="8761">MATSAVLSSVIAGCCAAVSVTLSVSVTASPTGGVPEAVAVLANTATASGTPPVGDAVTDTDSVTLTAAQQPAITLDKTADVATYGTLGAPSVP</sequence>